<reference evidence="12" key="1">
    <citation type="submission" date="2020-03" db="EMBL/GenBank/DDBJ databases">
        <title>A mixture of massive structural variations and highly conserved coding sequences in Ustilaginoidea virens genome.</title>
        <authorList>
            <person name="Zhang K."/>
            <person name="Zhao Z."/>
            <person name="Zhang Z."/>
            <person name="Li Y."/>
            <person name="Hsiang T."/>
            <person name="Sun W."/>
        </authorList>
    </citation>
    <scope>NUCLEOTIDE SEQUENCE</scope>
    <source>
        <strain evidence="12">UV-8b</strain>
    </source>
</reference>
<dbReference type="PRINTS" id="PR00619">
    <property type="entry name" value="GATAZNFINGER"/>
</dbReference>
<dbReference type="GeneID" id="66065715"/>
<gene>
    <name evidence="12" type="ORF">UV8b_04937</name>
</gene>
<dbReference type="OrthoDB" id="515401at2759"/>
<keyword evidence="2" id="KW-0479">Metal-binding</keyword>
<feature type="compositionally biased region" description="Low complexity" evidence="10">
    <location>
        <begin position="107"/>
        <end position="117"/>
    </location>
</feature>
<dbReference type="InterPro" id="IPR000679">
    <property type="entry name" value="Znf_GATA"/>
</dbReference>
<dbReference type="Pfam" id="PF00320">
    <property type="entry name" value="GATA"/>
    <property type="match status" value="2"/>
</dbReference>
<evidence type="ECO:0000256" key="10">
    <source>
        <dbReference type="SAM" id="MobiDB-lite"/>
    </source>
</evidence>
<dbReference type="GO" id="GO:0045944">
    <property type="term" value="P:positive regulation of transcription by RNA polymerase II"/>
    <property type="evidence" value="ECO:0007669"/>
    <property type="project" value="TreeGrafter"/>
</dbReference>
<evidence type="ECO:0000256" key="3">
    <source>
        <dbReference type="ARBA" id="ARBA00022737"/>
    </source>
</evidence>
<keyword evidence="3" id="KW-0677">Repeat</keyword>
<dbReference type="GO" id="GO:0000981">
    <property type="term" value="F:DNA-binding transcription factor activity, RNA polymerase II-specific"/>
    <property type="evidence" value="ECO:0007669"/>
    <property type="project" value="TreeGrafter"/>
</dbReference>
<sequence>MLMSEVSQSSLPPLGPQRDPGSIRTALPSRPMSSKNRDSATSKASSDQDNHARQRPDDGVSPRSTASPVDDDGDDGDDDDDDDNDAKSSRGPSPGSTAGDVAVKPKSGASSSAQGGQVCSNCGTTRTPLWRRSPQGATICNACGLYQKARNTARPTSLKKPPNVVSTGPSRSPAPPKSVACASNPGTSADSANFVSAEQMPTGTCPGGGRCNGTGGAEGCNGCPAFNNRVSKTALLGMMQRQKAGCGGRAESGKAEPVPIDVNALQASQGQDSSMVIACQNCGTTITPLWRRDESGHTICNACGLYYKLHGVHRPVTMKKPTIKRRKRVIPATQDEEMDDVGGSPEMQTARDLAERGTENADGSINLGVRRRPDLYPSCVEPGPPNIHATDRTCPLPPSASGLAPFLPSSGYPKVSGSAGKNYGLPPMTSMTAVSERLSSMSPASFLPPHRKRSFSATDSDAGSGMNEGTKRISSIKSILNPSCRDGANGAGCSNMDVYTLPPLRSAGASSRSQVKPVSPGAGMARQGQDGVTRSESDRLRSERRLTLQREAERMREELAAKERELLELGNS</sequence>
<evidence type="ECO:0000256" key="5">
    <source>
        <dbReference type="ARBA" id="ARBA00022833"/>
    </source>
</evidence>
<dbReference type="GO" id="GO:0006879">
    <property type="term" value="P:intracellular iron ion homeostasis"/>
    <property type="evidence" value="ECO:0007669"/>
    <property type="project" value="UniProtKB-ARBA"/>
</dbReference>
<dbReference type="Proteomes" id="UP000027002">
    <property type="component" value="Chromosome 4"/>
</dbReference>
<dbReference type="InterPro" id="IPR013088">
    <property type="entry name" value="Znf_NHR/GATA"/>
</dbReference>
<feature type="compositionally biased region" description="Basic and acidic residues" evidence="10">
    <location>
        <begin position="533"/>
        <end position="548"/>
    </location>
</feature>
<dbReference type="GO" id="GO:0034757">
    <property type="term" value="P:negative regulation of iron ion transport"/>
    <property type="evidence" value="ECO:0007669"/>
    <property type="project" value="UniProtKB-ARBA"/>
</dbReference>
<evidence type="ECO:0000256" key="8">
    <source>
        <dbReference type="ARBA" id="ARBA00023242"/>
    </source>
</evidence>
<dbReference type="GO" id="GO:0008270">
    <property type="term" value="F:zinc ion binding"/>
    <property type="evidence" value="ECO:0007669"/>
    <property type="project" value="UniProtKB-KW"/>
</dbReference>
<dbReference type="EMBL" id="CP072756">
    <property type="protein sequence ID" value="QUC20696.1"/>
    <property type="molecule type" value="Genomic_DNA"/>
</dbReference>
<feature type="region of interest" description="Disordered" evidence="10">
    <location>
        <begin position="441"/>
        <end position="473"/>
    </location>
</feature>
<feature type="compositionally biased region" description="Basic and acidic residues" evidence="10">
    <location>
        <begin position="35"/>
        <end position="60"/>
    </location>
</feature>
<evidence type="ECO:0000256" key="9">
    <source>
        <dbReference type="PROSITE-ProRule" id="PRU00094"/>
    </source>
</evidence>
<keyword evidence="13" id="KW-1185">Reference proteome</keyword>
<feature type="region of interest" description="Disordered" evidence="10">
    <location>
        <begin position="1"/>
        <end position="131"/>
    </location>
</feature>
<evidence type="ECO:0000256" key="6">
    <source>
        <dbReference type="ARBA" id="ARBA00023015"/>
    </source>
</evidence>
<evidence type="ECO:0000256" key="7">
    <source>
        <dbReference type="ARBA" id="ARBA00023163"/>
    </source>
</evidence>
<dbReference type="KEGG" id="uvi:66065715"/>
<evidence type="ECO:0000313" key="12">
    <source>
        <dbReference type="EMBL" id="QUC20696.1"/>
    </source>
</evidence>
<organism evidence="12 13">
    <name type="scientific">Ustilaginoidea virens</name>
    <name type="common">Rice false smut fungus</name>
    <name type="synonym">Villosiclava virens</name>
    <dbReference type="NCBI Taxonomy" id="1159556"/>
    <lineage>
        <taxon>Eukaryota</taxon>
        <taxon>Fungi</taxon>
        <taxon>Dikarya</taxon>
        <taxon>Ascomycota</taxon>
        <taxon>Pezizomycotina</taxon>
        <taxon>Sordariomycetes</taxon>
        <taxon>Hypocreomycetidae</taxon>
        <taxon>Hypocreales</taxon>
        <taxon>Clavicipitaceae</taxon>
        <taxon>Ustilaginoidea</taxon>
    </lineage>
</organism>
<evidence type="ECO:0000256" key="4">
    <source>
        <dbReference type="ARBA" id="ARBA00022771"/>
    </source>
</evidence>
<dbReference type="Gene3D" id="3.30.50.10">
    <property type="entry name" value="Erythroid Transcription Factor GATA-1, subunit A"/>
    <property type="match status" value="2"/>
</dbReference>
<keyword evidence="4 9" id="KW-0863">Zinc-finger</keyword>
<feature type="domain" description="GATA-type" evidence="11">
    <location>
        <begin position="273"/>
        <end position="326"/>
    </location>
</feature>
<dbReference type="FunFam" id="3.30.50.10:FF:000039">
    <property type="entry name" value="Siderophore transcription factor SreA"/>
    <property type="match status" value="1"/>
</dbReference>
<feature type="domain" description="GATA-type" evidence="11">
    <location>
        <begin position="113"/>
        <end position="168"/>
    </location>
</feature>
<protein>
    <recommendedName>
        <fullName evidence="11">GATA-type domain-containing protein</fullName>
    </recommendedName>
</protein>
<dbReference type="GO" id="GO:0005634">
    <property type="term" value="C:nucleus"/>
    <property type="evidence" value="ECO:0007669"/>
    <property type="project" value="UniProtKB-SubCell"/>
</dbReference>
<feature type="compositionally biased region" description="Acidic residues" evidence="10">
    <location>
        <begin position="69"/>
        <end position="84"/>
    </location>
</feature>
<accession>A0A8E5HSE5</accession>
<dbReference type="CDD" id="cd00202">
    <property type="entry name" value="ZnF_GATA"/>
    <property type="match status" value="2"/>
</dbReference>
<evidence type="ECO:0000256" key="1">
    <source>
        <dbReference type="ARBA" id="ARBA00004123"/>
    </source>
</evidence>
<evidence type="ECO:0000313" key="13">
    <source>
        <dbReference type="Proteomes" id="UP000027002"/>
    </source>
</evidence>
<dbReference type="PANTHER" id="PTHR10071:SF335">
    <property type="entry name" value="IRON-SENSING TRANSCRIPTIONAL REPRESSOR-RELATED"/>
    <property type="match status" value="1"/>
</dbReference>
<evidence type="ECO:0000256" key="2">
    <source>
        <dbReference type="ARBA" id="ARBA00022723"/>
    </source>
</evidence>
<dbReference type="PROSITE" id="PS50114">
    <property type="entry name" value="GATA_ZN_FINGER_2"/>
    <property type="match status" value="2"/>
</dbReference>
<dbReference type="InterPro" id="IPR039355">
    <property type="entry name" value="Transcription_factor_GATA"/>
</dbReference>
<dbReference type="FunFam" id="3.30.50.10:FF:000007">
    <property type="entry name" value="Nitrogen regulatory AreA, N-terminal"/>
    <property type="match status" value="1"/>
</dbReference>
<keyword evidence="5" id="KW-0862">Zinc</keyword>
<dbReference type="SUPFAM" id="SSF57716">
    <property type="entry name" value="Glucocorticoid receptor-like (DNA-binding domain)"/>
    <property type="match status" value="2"/>
</dbReference>
<keyword evidence="6" id="KW-0805">Transcription regulation</keyword>
<feature type="compositionally biased region" description="Polar residues" evidence="10">
    <location>
        <begin position="1"/>
        <end position="11"/>
    </location>
</feature>
<dbReference type="RefSeq" id="XP_042998369.1">
    <property type="nucleotide sequence ID" value="XM_043142435.1"/>
</dbReference>
<evidence type="ECO:0000259" key="11">
    <source>
        <dbReference type="PROSITE" id="PS50114"/>
    </source>
</evidence>
<dbReference type="PANTHER" id="PTHR10071">
    <property type="entry name" value="TRANSCRIPTION FACTOR GATA FAMILY MEMBER"/>
    <property type="match status" value="1"/>
</dbReference>
<keyword evidence="8" id="KW-0539">Nucleus</keyword>
<proteinExistence type="predicted"/>
<dbReference type="PROSITE" id="PS00344">
    <property type="entry name" value="GATA_ZN_FINGER_1"/>
    <property type="match status" value="2"/>
</dbReference>
<keyword evidence="7" id="KW-0804">Transcription</keyword>
<feature type="compositionally biased region" description="Polar residues" evidence="10">
    <location>
        <begin position="118"/>
        <end position="127"/>
    </location>
</feature>
<dbReference type="GO" id="GO:0000122">
    <property type="term" value="P:negative regulation of transcription by RNA polymerase II"/>
    <property type="evidence" value="ECO:0007669"/>
    <property type="project" value="TreeGrafter"/>
</dbReference>
<comment type="subcellular location">
    <subcellularLocation>
        <location evidence="1">Nucleus</location>
    </subcellularLocation>
</comment>
<dbReference type="AlphaFoldDB" id="A0A8E5HSE5"/>
<feature type="region of interest" description="Disordered" evidence="10">
    <location>
        <begin position="152"/>
        <end position="185"/>
    </location>
</feature>
<feature type="region of interest" description="Disordered" evidence="10">
    <location>
        <begin position="504"/>
        <end position="548"/>
    </location>
</feature>
<dbReference type="SMART" id="SM00401">
    <property type="entry name" value="ZnF_GATA"/>
    <property type="match status" value="2"/>
</dbReference>
<dbReference type="GO" id="GO:0000978">
    <property type="term" value="F:RNA polymerase II cis-regulatory region sequence-specific DNA binding"/>
    <property type="evidence" value="ECO:0007669"/>
    <property type="project" value="TreeGrafter"/>
</dbReference>
<name>A0A8E5HSE5_USTVR</name>